<feature type="non-terminal residue" evidence="10">
    <location>
        <position position="628"/>
    </location>
</feature>
<organism evidence="10 11">
    <name type="scientific">Paraglomus brasilianum</name>
    <dbReference type="NCBI Taxonomy" id="144538"/>
    <lineage>
        <taxon>Eukaryota</taxon>
        <taxon>Fungi</taxon>
        <taxon>Fungi incertae sedis</taxon>
        <taxon>Mucoromycota</taxon>
        <taxon>Glomeromycotina</taxon>
        <taxon>Glomeromycetes</taxon>
        <taxon>Paraglomerales</taxon>
        <taxon>Paraglomeraceae</taxon>
        <taxon>Paraglomus</taxon>
    </lineage>
</organism>
<dbReference type="OrthoDB" id="2626014at2759"/>
<evidence type="ECO:0000256" key="2">
    <source>
        <dbReference type="ARBA" id="ARBA00022475"/>
    </source>
</evidence>
<dbReference type="AlphaFoldDB" id="A0A9N9C3L7"/>
<dbReference type="PANTHER" id="PTHR38686:SF1">
    <property type="entry name" value="APOLIPOPROTEIN N-ACYLTRANSFERASE"/>
    <property type="match status" value="1"/>
</dbReference>
<evidence type="ECO:0000256" key="1">
    <source>
        <dbReference type="ARBA" id="ARBA00004651"/>
    </source>
</evidence>
<dbReference type="InterPro" id="IPR003010">
    <property type="entry name" value="C-N_Hydrolase"/>
</dbReference>
<evidence type="ECO:0000256" key="6">
    <source>
        <dbReference type="ARBA" id="ARBA00023136"/>
    </source>
</evidence>
<feature type="transmembrane region" description="Helical" evidence="8">
    <location>
        <begin position="16"/>
        <end position="33"/>
    </location>
</feature>
<comment type="caution">
    <text evidence="10">The sequence shown here is derived from an EMBL/GenBank/DDBJ whole genome shotgun (WGS) entry which is preliminary data.</text>
</comment>
<protein>
    <submittedName>
        <fullName evidence="10">5970_t:CDS:1</fullName>
    </submittedName>
</protein>
<evidence type="ECO:0000313" key="10">
    <source>
        <dbReference type="EMBL" id="CAG8586648.1"/>
    </source>
</evidence>
<gene>
    <name evidence="10" type="ORF">PBRASI_LOCUS6905</name>
</gene>
<keyword evidence="11" id="KW-1185">Reference proteome</keyword>
<evidence type="ECO:0000256" key="3">
    <source>
        <dbReference type="ARBA" id="ARBA00022679"/>
    </source>
</evidence>
<feature type="transmembrane region" description="Helical" evidence="8">
    <location>
        <begin position="63"/>
        <end position="80"/>
    </location>
</feature>
<evidence type="ECO:0000256" key="8">
    <source>
        <dbReference type="SAM" id="Phobius"/>
    </source>
</evidence>
<proteinExistence type="predicted"/>
<evidence type="ECO:0000256" key="4">
    <source>
        <dbReference type="ARBA" id="ARBA00022692"/>
    </source>
</evidence>
<keyword evidence="2" id="KW-1003">Cell membrane</keyword>
<dbReference type="GO" id="GO:0042158">
    <property type="term" value="P:lipoprotein biosynthetic process"/>
    <property type="evidence" value="ECO:0007669"/>
    <property type="project" value="InterPro"/>
</dbReference>
<name>A0A9N9C3L7_9GLOM</name>
<feature type="transmembrane region" description="Helical" evidence="8">
    <location>
        <begin position="222"/>
        <end position="239"/>
    </location>
</feature>
<keyword evidence="7" id="KW-0012">Acyltransferase</keyword>
<keyword evidence="4 8" id="KW-0812">Transmembrane</keyword>
<dbReference type="Proteomes" id="UP000789739">
    <property type="component" value="Unassembled WGS sequence"/>
</dbReference>
<dbReference type="SUPFAM" id="SSF56317">
    <property type="entry name" value="Carbon-nitrogen hydrolase"/>
    <property type="match status" value="1"/>
</dbReference>
<sequence length="628" mass="71097">MDQATLAIFRKSMRPYFLKTAVMLSGLLSFASLGAKQVAPLPLISLPIILLAVRYSKNLYYDVAIFCFVAIGIAGSYKVYSESATSNPLDDYAALIIIGSIISMMTIIPIYLDKSLRLRKKIGFFLFPALWTFIWGAYRNFSPLGSWGDWAYSLQGPFMQSASWFGLSGVDFILAWMSQVIAEFVYETPDKFLVAISEDDEEEETPLIIRSDKFYRKKHRKYAIISTVFFLIVYILGASRGNTIEPNSSTIQSFGVSCVLGSTNIEKSPTDQMLHATKKYAPLAKIVLWSESALHIESTQELDELVEKAKEIAYKHHSYIGLSYTIPTTNGLRKNVLNLISPKNESIFEYVKTHPVPFAESHSVMAGPGILPLGELNITQGRSDVGSITVSGAICFDMDFPNLIWQASDAKLMLSPAQTWSASIGMQHFKMAAVRAIENGFWILRCDAGGVSGVVDDYGRFRLWVPAPKNGVTGFTFEFPLLEDKIRTWYATWRDWPMLAFVIGILASIVGPVWVVQTLDDSADHIKKSKKNDRQTITIRAQYCREPLRFYVRLLHNNAILAVDPNHPRHKMKPPFHHEHRRRNHGWPNEIGKVEMDSKLIYERKLGHWTLVWVYGKSIRENQAEEIH</sequence>
<comment type="subcellular location">
    <subcellularLocation>
        <location evidence="1">Cell membrane</location>
        <topology evidence="1">Multi-pass membrane protein</topology>
    </subcellularLocation>
</comment>
<dbReference type="PANTHER" id="PTHR38686">
    <property type="entry name" value="APOLIPOPROTEIN N-ACYLTRANSFERASE"/>
    <property type="match status" value="1"/>
</dbReference>
<dbReference type="InterPro" id="IPR004563">
    <property type="entry name" value="Apolipo_AcylTrfase"/>
</dbReference>
<keyword evidence="5 8" id="KW-1133">Transmembrane helix</keyword>
<dbReference type="EMBL" id="CAJVPI010000983">
    <property type="protein sequence ID" value="CAG8586648.1"/>
    <property type="molecule type" value="Genomic_DNA"/>
</dbReference>
<dbReference type="Gene3D" id="3.60.110.10">
    <property type="entry name" value="Carbon-nitrogen hydrolase"/>
    <property type="match status" value="1"/>
</dbReference>
<evidence type="ECO:0000256" key="5">
    <source>
        <dbReference type="ARBA" id="ARBA00022989"/>
    </source>
</evidence>
<evidence type="ECO:0000259" key="9">
    <source>
        <dbReference type="PROSITE" id="PS50263"/>
    </source>
</evidence>
<feature type="transmembrane region" description="Helical" evidence="8">
    <location>
        <begin position="92"/>
        <end position="112"/>
    </location>
</feature>
<dbReference type="PROSITE" id="PS50263">
    <property type="entry name" value="CN_HYDROLASE"/>
    <property type="match status" value="1"/>
</dbReference>
<accession>A0A9N9C3L7</accession>
<dbReference type="GO" id="GO:0016410">
    <property type="term" value="F:N-acyltransferase activity"/>
    <property type="evidence" value="ECO:0007669"/>
    <property type="project" value="InterPro"/>
</dbReference>
<feature type="domain" description="CN hydrolase" evidence="9">
    <location>
        <begin position="246"/>
        <end position="481"/>
    </location>
</feature>
<feature type="transmembrane region" description="Helical" evidence="8">
    <location>
        <begin position="124"/>
        <end position="141"/>
    </location>
</feature>
<dbReference type="Pfam" id="PF00795">
    <property type="entry name" value="CN_hydrolase"/>
    <property type="match status" value="1"/>
</dbReference>
<dbReference type="InterPro" id="IPR036526">
    <property type="entry name" value="C-N_Hydrolase_sf"/>
</dbReference>
<dbReference type="GO" id="GO:0005886">
    <property type="term" value="C:plasma membrane"/>
    <property type="evidence" value="ECO:0007669"/>
    <property type="project" value="UniProtKB-SubCell"/>
</dbReference>
<keyword evidence="6 8" id="KW-0472">Membrane</keyword>
<keyword evidence="3" id="KW-0808">Transferase</keyword>
<reference evidence="10" key="1">
    <citation type="submission" date="2021-06" db="EMBL/GenBank/DDBJ databases">
        <authorList>
            <person name="Kallberg Y."/>
            <person name="Tangrot J."/>
            <person name="Rosling A."/>
        </authorList>
    </citation>
    <scope>NUCLEOTIDE SEQUENCE</scope>
    <source>
        <strain evidence="10">BR232B</strain>
    </source>
</reference>
<evidence type="ECO:0000313" key="11">
    <source>
        <dbReference type="Proteomes" id="UP000789739"/>
    </source>
</evidence>
<evidence type="ECO:0000256" key="7">
    <source>
        <dbReference type="ARBA" id="ARBA00023315"/>
    </source>
</evidence>